<evidence type="ECO:0000256" key="1">
    <source>
        <dbReference type="ARBA" id="ARBA00005046"/>
    </source>
</evidence>
<sequence length="77" mass="8578">MIRILFFAHLREETGQSEAEIEGAGKTIKQIKKEVVEQFHASRLDSAMTAVNEEFVPEDYRVKEGDVVAFIPPVSGG</sequence>
<evidence type="ECO:0000256" key="11">
    <source>
        <dbReference type="ARBA" id="ARBA00078020"/>
    </source>
</evidence>
<dbReference type="Proteomes" id="UP000011747">
    <property type="component" value="Unassembled WGS sequence"/>
</dbReference>
<reference evidence="13 14" key="1">
    <citation type="submission" date="2011-09" db="EMBL/GenBank/DDBJ databases">
        <title>The Genome Sequence of Bacillus smithii 7_3_47FAA.</title>
        <authorList>
            <consortium name="The Broad Institute Genome Sequencing Platform"/>
            <person name="Earl A."/>
            <person name="Ward D."/>
            <person name="Feldgarden M."/>
            <person name="Gevers D."/>
            <person name="Daigneault M."/>
            <person name="Strauss J."/>
            <person name="Allen-Vercoe E."/>
            <person name="Young S.K."/>
            <person name="Zeng Q."/>
            <person name="Gargeya S."/>
            <person name="Fitzgerald M."/>
            <person name="Haas B."/>
            <person name="Abouelleil A."/>
            <person name="Alvarado L."/>
            <person name="Arachchi H.M."/>
            <person name="Berlin A."/>
            <person name="Brown A."/>
            <person name="Chapman S.B."/>
            <person name="Chen Z."/>
            <person name="Dunbar C."/>
            <person name="Freedman E."/>
            <person name="Gearin G."/>
            <person name="Goldberg J."/>
            <person name="Griggs A."/>
            <person name="Gujja S."/>
            <person name="Heiman D."/>
            <person name="Howarth C."/>
            <person name="Larson L."/>
            <person name="Lui A."/>
            <person name="MacDonald P.J.P."/>
            <person name="Montmayeur A."/>
            <person name="Murphy C."/>
            <person name="Neiman D."/>
            <person name="Pearson M."/>
            <person name="Priest M."/>
            <person name="Roberts A."/>
            <person name="Saif S."/>
            <person name="Shea T."/>
            <person name="Shenoy N."/>
            <person name="Sisk P."/>
            <person name="Stolte C."/>
            <person name="Sykes S."/>
            <person name="Wortman J."/>
            <person name="Nusbaum C."/>
            <person name="Birren B."/>
        </authorList>
    </citation>
    <scope>NUCLEOTIDE SEQUENCE [LARGE SCALE GENOMIC DNA]</scope>
    <source>
        <strain evidence="13 14">7_3_47FAA</strain>
    </source>
</reference>
<gene>
    <name evidence="13" type="ORF">HMPREF1015_00619</name>
</gene>
<evidence type="ECO:0000256" key="12">
    <source>
        <dbReference type="ARBA" id="ARBA00078992"/>
    </source>
</evidence>
<evidence type="ECO:0000256" key="9">
    <source>
        <dbReference type="ARBA" id="ARBA00076711"/>
    </source>
</evidence>
<evidence type="ECO:0000256" key="5">
    <source>
        <dbReference type="ARBA" id="ARBA00024247"/>
    </source>
</evidence>
<dbReference type="PANTHER" id="PTHR33359">
    <property type="entry name" value="MOLYBDOPTERIN SYNTHASE SULFUR CARRIER SUBUNIT"/>
    <property type="match status" value="1"/>
</dbReference>
<dbReference type="GO" id="GO:0000166">
    <property type="term" value="F:nucleotide binding"/>
    <property type="evidence" value="ECO:0007669"/>
    <property type="project" value="UniProtKB-KW"/>
</dbReference>
<comment type="function">
    <text evidence="6">Involved in sulfur transfer in the conversion of molybdopterin precursor Z to molybdopterin.</text>
</comment>
<comment type="caution">
    <text evidence="13">The sequence shown here is derived from an EMBL/GenBank/DDBJ whole genome shotgun (WGS) entry which is preliminary data.</text>
</comment>
<dbReference type="NCBIfam" id="TIGR01682">
    <property type="entry name" value="moaD"/>
    <property type="match status" value="1"/>
</dbReference>
<dbReference type="HOGENOM" id="CLU_114601_4_1_9"/>
<evidence type="ECO:0000313" key="14">
    <source>
        <dbReference type="Proteomes" id="UP000011747"/>
    </source>
</evidence>
<dbReference type="PATRIC" id="fig|665952.3.peg.2155"/>
<comment type="similarity">
    <text evidence="4">Belongs to the MoaD family.</text>
</comment>
<evidence type="ECO:0000256" key="10">
    <source>
        <dbReference type="ARBA" id="ARBA00077809"/>
    </source>
</evidence>
<comment type="pathway">
    <text evidence="1">Cofactor biosynthesis; molybdopterin biosynthesis.</text>
</comment>
<organism evidence="13 14">
    <name type="scientific">Bacillus smithii 7_3_47FAA</name>
    <dbReference type="NCBI Taxonomy" id="665952"/>
    <lineage>
        <taxon>Bacteria</taxon>
        <taxon>Bacillati</taxon>
        <taxon>Bacillota</taxon>
        <taxon>Bacilli</taxon>
        <taxon>Bacillales</taxon>
        <taxon>Bacillaceae</taxon>
        <taxon>Bacillus</taxon>
    </lineage>
</organism>
<dbReference type="GeneID" id="87583193"/>
<dbReference type="EMBL" id="ACWF01000116">
    <property type="protein sequence ID" value="EHL77263.1"/>
    <property type="molecule type" value="Genomic_DNA"/>
</dbReference>
<proteinExistence type="inferred from homology"/>
<keyword evidence="2" id="KW-0547">Nucleotide-binding</keyword>
<comment type="subunit">
    <text evidence="7">Heterotetramer of 2 MoaD subunits and 2 MoaE subunits. Forms a stable heterotetrameric complex of 2 MoaD and 2 MoeB during adenylation of MoaD by MoeB. During catalysis MoaD shuttles between the two heterotetrameric complexes.</text>
</comment>
<dbReference type="Gene3D" id="3.10.20.30">
    <property type="match status" value="1"/>
</dbReference>
<dbReference type="Pfam" id="PF02597">
    <property type="entry name" value="ThiS"/>
    <property type="match status" value="1"/>
</dbReference>
<evidence type="ECO:0000256" key="8">
    <source>
        <dbReference type="ARBA" id="ARBA00075076"/>
    </source>
</evidence>
<dbReference type="InterPro" id="IPR003749">
    <property type="entry name" value="ThiS/MoaD-like"/>
</dbReference>
<dbReference type="InterPro" id="IPR044672">
    <property type="entry name" value="MOCS2A"/>
</dbReference>
<evidence type="ECO:0000256" key="4">
    <source>
        <dbReference type="ARBA" id="ARBA00024200"/>
    </source>
</evidence>
<evidence type="ECO:0000256" key="2">
    <source>
        <dbReference type="ARBA" id="ARBA00022741"/>
    </source>
</evidence>
<name>G9QM52_9BACI</name>
<dbReference type="FunFam" id="3.10.20.30:FF:000010">
    <property type="entry name" value="Molybdopterin synthase sulfur carrier subunit"/>
    <property type="match status" value="1"/>
</dbReference>
<dbReference type="UniPathway" id="UPA00344"/>
<evidence type="ECO:0000256" key="7">
    <source>
        <dbReference type="ARBA" id="ARBA00063099"/>
    </source>
</evidence>
<evidence type="ECO:0000313" key="13">
    <source>
        <dbReference type="EMBL" id="EHL77263.1"/>
    </source>
</evidence>
<evidence type="ECO:0000256" key="3">
    <source>
        <dbReference type="ARBA" id="ARBA00023150"/>
    </source>
</evidence>
<dbReference type="GO" id="GO:0006777">
    <property type="term" value="P:Mo-molybdopterin cofactor biosynthetic process"/>
    <property type="evidence" value="ECO:0007669"/>
    <property type="project" value="UniProtKB-KW"/>
</dbReference>
<dbReference type="GO" id="GO:1990133">
    <property type="term" value="C:molybdopterin adenylyltransferase complex"/>
    <property type="evidence" value="ECO:0007669"/>
    <property type="project" value="TreeGrafter"/>
</dbReference>
<evidence type="ECO:0000256" key="6">
    <source>
        <dbReference type="ARBA" id="ARBA00054425"/>
    </source>
</evidence>
<protein>
    <recommendedName>
        <fullName evidence="5">Molybdopterin synthase sulfur carrier subunit</fullName>
    </recommendedName>
    <alternativeName>
        <fullName evidence="11">MPT synthase subunit 1</fullName>
    </alternativeName>
    <alternativeName>
        <fullName evidence="8">Molybdenum cofactor biosynthesis protein D</fullName>
    </alternativeName>
    <alternativeName>
        <fullName evidence="10">Molybdopterin-converting factor small subunit</fullName>
    </alternativeName>
    <alternativeName>
        <fullName evidence="9">Molybdopterin-converting factor subunit 1</fullName>
    </alternativeName>
    <alternativeName>
        <fullName evidence="12">Sulfur carrier protein MoaD</fullName>
    </alternativeName>
</protein>
<dbReference type="InterPro" id="IPR016155">
    <property type="entry name" value="Mopterin_synth/thiamin_S_b"/>
</dbReference>
<dbReference type="RefSeq" id="WP_003354344.1">
    <property type="nucleotide sequence ID" value="NZ_JH414757.1"/>
</dbReference>
<keyword evidence="14" id="KW-1185">Reference proteome</keyword>
<dbReference type="InterPro" id="IPR012675">
    <property type="entry name" value="Beta-grasp_dom_sf"/>
</dbReference>
<accession>G9QM52</accession>
<dbReference type="SUPFAM" id="SSF54285">
    <property type="entry name" value="MoaD/ThiS"/>
    <property type="match status" value="1"/>
</dbReference>
<dbReference type="AlphaFoldDB" id="G9QM52"/>
<dbReference type="PANTHER" id="PTHR33359:SF1">
    <property type="entry name" value="MOLYBDOPTERIN SYNTHASE SULFUR CARRIER SUBUNIT"/>
    <property type="match status" value="1"/>
</dbReference>
<keyword evidence="3" id="KW-0501">Molybdenum cofactor biosynthesis</keyword>
<dbReference type="CDD" id="cd00754">
    <property type="entry name" value="Ubl_MoaD"/>
    <property type="match status" value="1"/>
</dbReference>